<name>A0AAD5GAM0_AMBAR</name>
<dbReference type="AlphaFoldDB" id="A0AAD5GAM0"/>
<feature type="non-terminal residue" evidence="1">
    <location>
        <position position="1"/>
    </location>
</feature>
<evidence type="ECO:0000313" key="2">
    <source>
        <dbReference type="Proteomes" id="UP001206925"/>
    </source>
</evidence>
<dbReference type="EMBL" id="JAMZMK010009474">
    <property type="protein sequence ID" value="KAI7735565.1"/>
    <property type="molecule type" value="Genomic_DNA"/>
</dbReference>
<sequence>MEKIMELRQQDMEFDINITLKELMKDNELFRNRKIQETCDNMVQETIVDEVIDNDVLEENGYDIKATFKVFDEMPNTFENEIQESIDGDGLEIQEEIVNNLEPKFKNRGSLMKVILMKDLAVNLVK</sequence>
<dbReference type="Proteomes" id="UP001206925">
    <property type="component" value="Unassembled WGS sequence"/>
</dbReference>
<organism evidence="1 2">
    <name type="scientific">Ambrosia artemisiifolia</name>
    <name type="common">Common ragweed</name>
    <dbReference type="NCBI Taxonomy" id="4212"/>
    <lineage>
        <taxon>Eukaryota</taxon>
        <taxon>Viridiplantae</taxon>
        <taxon>Streptophyta</taxon>
        <taxon>Embryophyta</taxon>
        <taxon>Tracheophyta</taxon>
        <taxon>Spermatophyta</taxon>
        <taxon>Magnoliopsida</taxon>
        <taxon>eudicotyledons</taxon>
        <taxon>Gunneridae</taxon>
        <taxon>Pentapetalae</taxon>
        <taxon>asterids</taxon>
        <taxon>campanulids</taxon>
        <taxon>Asterales</taxon>
        <taxon>Asteraceae</taxon>
        <taxon>Asteroideae</taxon>
        <taxon>Heliantheae alliance</taxon>
        <taxon>Heliantheae</taxon>
        <taxon>Ambrosia</taxon>
    </lineage>
</organism>
<gene>
    <name evidence="1" type="ORF">M8C21_004754</name>
</gene>
<evidence type="ECO:0000313" key="1">
    <source>
        <dbReference type="EMBL" id="KAI7735565.1"/>
    </source>
</evidence>
<comment type="caution">
    <text evidence="1">The sequence shown here is derived from an EMBL/GenBank/DDBJ whole genome shotgun (WGS) entry which is preliminary data.</text>
</comment>
<proteinExistence type="predicted"/>
<accession>A0AAD5GAM0</accession>
<reference evidence="1" key="1">
    <citation type="submission" date="2022-06" db="EMBL/GenBank/DDBJ databases">
        <title>Uncovering the hologenomic basis of an extraordinary plant invasion.</title>
        <authorList>
            <person name="Bieker V.C."/>
            <person name="Martin M.D."/>
            <person name="Gilbert T."/>
            <person name="Hodgins K."/>
            <person name="Battlay P."/>
            <person name="Petersen B."/>
            <person name="Wilson J."/>
        </authorList>
    </citation>
    <scope>NUCLEOTIDE SEQUENCE</scope>
    <source>
        <strain evidence="1">AA19_3_7</strain>
        <tissue evidence="1">Leaf</tissue>
    </source>
</reference>
<protein>
    <submittedName>
        <fullName evidence="1">Uncharacterized protein</fullName>
    </submittedName>
</protein>
<keyword evidence="2" id="KW-1185">Reference proteome</keyword>